<comment type="caution">
    <text evidence="1">The sequence shown here is derived from an EMBL/GenBank/DDBJ whole genome shotgun (WGS) entry which is preliminary data.</text>
</comment>
<dbReference type="Proteomes" id="UP001164539">
    <property type="component" value="Chromosome 4"/>
</dbReference>
<accession>A0ACC1YDU7</accession>
<name>A0ACC1YDU7_MELAZ</name>
<gene>
    <name evidence="1" type="ORF">OWV82_009453</name>
</gene>
<proteinExistence type="predicted"/>
<evidence type="ECO:0000313" key="2">
    <source>
        <dbReference type="Proteomes" id="UP001164539"/>
    </source>
</evidence>
<dbReference type="EMBL" id="CM051397">
    <property type="protein sequence ID" value="KAJ4721805.1"/>
    <property type="molecule type" value="Genomic_DNA"/>
</dbReference>
<evidence type="ECO:0000313" key="1">
    <source>
        <dbReference type="EMBL" id="KAJ4721805.1"/>
    </source>
</evidence>
<keyword evidence="2" id="KW-1185">Reference proteome</keyword>
<sequence length="809" mass="90452">MEKLKSLVPNNLRRMVAHSTPDDLPFASSSLLDFFLNLLQFQQIVRDLAAQESGLCVKNISAALELKQKGNQYYACGDYAHALSCYTQALRVAPSDANEMDRNLVATLYVNRASVLQKMDHLMECLRDCNRALQISASYAKAWYRRGKVNVSLKNYKDAVYDLSIAKNMELSLGGKRQIESELKIILDQYKRASNKVVQHTESNLKVSEEPVQVKLRCVTSPDKGRGMASQCDIPEATLVHIEEPYAMTILKQCRETHCHYCLNELPADAIPCTSCSIPLYCSHHCRGQAGGQFKSHPMKHNIKESHFNNLEEYIARITLDNDFNNLEEYIAQITLDNDFYPDVEHIFEHKHECQGAHWPVVLPSDIVLAGRIVAKSIEGKRVCKDVPNLTGILVYFLSELSHSYSQIPPESKLESHIYAIVLLHCLQHSYGSELPINGASASQIVILISQIRVNSLAIVRMKSNDYGPSDQFDNNISSGSALISNVEQIRVGQAIYTAGSLYNHSCQPNIHAYFLSRTLIMRTTGFVASGCPLELSYGPQVGQWDCKDRLKFLEDEYCFRCQCSGCSKVNISDLVINAFHCVDLKCSGVVLDNSVLNCEKQKLKNFFAIPEDSSSAPNLQVCRCSSDGIGSVANLEAKRTYLVDPGYCLKCGSYRDLASSHAAADEAWIYIKRLQDAIFLKEISSAVLLDASRSLGQLRSIFHAYSKSIAEAEDTFAQASCLVGDLHSARDHCKASIEILEKLYGHNHIVIAYELVKLSSIQLSMGDKNSVDSISRLAAIFLRYYGTHADKTFPHLQFLRRHALKLVD</sequence>
<reference evidence="1 2" key="1">
    <citation type="journal article" date="2023" name="Science">
        <title>Complex scaffold remodeling in plant triterpene biosynthesis.</title>
        <authorList>
            <person name="De La Pena R."/>
            <person name="Hodgson H."/>
            <person name="Liu J.C."/>
            <person name="Stephenson M.J."/>
            <person name="Martin A.C."/>
            <person name="Owen C."/>
            <person name="Harkess A."/>
            <person name="Leebens-Mack J."/>
            <person name="Jimenez L.E."/>
            <person name="Osbourn A."/>
            <person name="Sattely E.S."/>
        </authorList>
    </citation>
    <scope>NUCLEOTIDE SEQUENCE [LARGE SCALE GENOMIC DNA]</scope>
    <source>
        <strain evidence="2">cv. JPN11</strain>
        <tissue evidence="1">Leaf</tissue>
    </source>
</reference>
<organism evidence="1 2">
    <name type="scientific">Melia azedarach</name>
    <name type="common">Chinaberry tree</name>
    <dbReference type="NCBI Taxonomy" id="155640"/>
    <lineage>
        <taxon>Eukaryota</taxon>
        <taxon>Viridiplantae</taxon>
        <taxon>Streptophyta</taxon>
        <taxon>Embryophyta</taxon>
        <taxon>Tracheophyta</taxon>
        <taxon>Spermatophyta</taxon>
        <taxon>Magnoliopsida</taxon>
        <taxon>eudicotyledons</taxon>
        <taxon>Gunneridae</taxon>
        <taxon>Pentapetalae</taxon>
        <taxon>rosids</taxon>
        <taxon>malvids</taxon>
        <taxon>Sapindales</taxon>
        <taxon>Meliaceae</taxon>
        <taxon>Melia</taxon>
    </lineage>
</organism>
<protein>
    <submittedName>
        <fullName evidence="1">SET and MYND domain-containing protein 4</fullName>
    </submittedName>
</protein>